<evidence type="ECO:0000256" key="8">
    <source>
        <dbReference type="ARBA" id="ARBA00023277"/>
    </source>
</evidence>
<keyword evidence="7" id="KW-0520">NAD</keyword>
<comment type="similarity">
    <text evidence="2">Belongs to the aldo/keto reductase family.</text>
</comment>
<keyword evidence="12" id="KW-1185">Reference proteome</keyword>
<dbReference type="SMART" id="SM00365">
    <property type="entry name" value="LRR_SD22"/>
    <property type="match status" value="10"/>
</dbReference>
<evidence type="ECO:0000256" key="9">
    <source>
        <dbReference type="SAM" id="MobiDB-lite"/>
    </source>
</evidence>
<keyword evidence="4" id="KW-0859">Xylose metabolism</keyword>
<dbReference type="Gene3D" id="3.80.10.10">
    <property type="entry name" value="Ribonuclease Inhibitor"/>
    <property type="match status" value="2"/>
</dbReference>
<evidence type="ECO:0000256" key="4">
    <source>
        <dbReference type="ARBA" id="ARBA00022629"/>
    </source>
</evidence>
<evidence type="ECO:0000259" key="10">
    <source>
        <dbReference type="Pfam" id="PF00248"/>
    </source>
</evidence>
<reference evidence="11 12" key="1">
    <citation type="journal article" date="2020" name="Genomics">
        <title>Complete, high-quality genomes from long-read metagenomic sequencing of two wolf lichen thalli reveals enigmatic genome architecture.</title>
        <authorList>
            <person name="McKenzie S.K."/>
            <person name="Walston R.F."/>
            <person name="Allen J.L."/>
        </authorList>
    </citation>
    <scope>NUCLEOTIDE SEQUENCE [LARGE SCALE GENOMIC DNA]</scope>
    <source>
        <strain evidence="11">WasteWater1</strain>
    </source>
</reference>
<dbReference type="InterPro" id="IPR044487">
    <property type="entry name" value="AKR2D"/>
</dbReference>
<keyword evidence="8" id="KW-0119">Carbohydrate metabolism</keyword>
<dbReference type="Pfam" id="PF12799">
    <property type="entry name" value="LRR_4"/>
    <property type="match status" value="1"/>
</dbReference>
<keyword evidence="3" id="KW-0433">Leucine-rich repeat</keyword>
<dbReference type="CDD" id="cd19115">
    <property type="entry name" value="AKR_AKR2D1"/>
    <property type="match status" value="1"/>
</dbReference>
<dbReference type="PROSITE" id="PS00063">
    <property type="entry name" value="ALDOKETO_REDUCTASE_3"/>
    <property type="match status" value="1"/>
</dbReference>
<dbReference type="PROSITE" id="PS00062">
    <property type="entry name" value="ALDOKETO_REDUCTASE_2"/>
    <property type="match status" value="1"/>
</dbReference>
<evidence type="ECO:0000256" key="6">
    <source>
        <dbReference type="ARBA" id="ARBA00023002"/>
    </source>
</evidence>
<dbReference type="AlphaFoldDB" id="A0A8H6CNW4"/>
<keyword evidence="5" id="KW-0677">Repeat</keyword>
<dbReference type="PRINTS" id="PR00069">
    <property type="entry name" value="ALDKETRDTASE"/>
</dbReference>
<proteinExistence type="inferred from homology"/>
<dbReference type="RefSeq" id="XP_037155084.1">
    <property type="nucleotide sequence ID" value="XM_037300258.1"/>
</dbReference>
<keyword evidence="6" id="KW-0560">Oxidoreductase</keyword>
<dbReference type="Pfam" id="PF13516">
    <property type="entry name" value="LRR_6"/>
    <property type="match status" value="1"/>
</dbReference>
<dbReference type="PANTHER" id="PTHR11732">
    <property type="entry name" value="ALDO/KETO REDUCTASE"/>
    <property type="match status" value="1"/>
</dbReference>
<dbReference type="InterPro" id="IPR001611">
    <property type="entry name" value="Leu-rich_rpt"/>
</dbReference>
<name>A0A8H6CNW4_9LECA</name>
<feature type="region of interest" description="Disordered" evidence="9">
    <location>
        <begin position="1"/>
        <end position="25"/>
    </location>
</feature>
<dbReference type="Gene3D" id="3.20.20.100">
    <property type="entry name" value="NADP-dependent oxidoreductase domain"/>
    <property type="match status" value="1"/>
</dbReference>
<gene>
    <name evidence="11" type="ORF">HO133_009397</name>
</gene>
<evidence type="ECO:0000313" key="11">
    <source>
        <dbReference type="EMBL" id="KAF6226531.1"/>
    </source>
</evidence>
<dbReference type="InterPro" id="IPR020471">
    <property type="entry name" value="AKR"/>
</dbReference>
<dbReference type="GeneID" id="59337792"/>
<organism evidence="11 12">
    <name type="scientific">Letharia lupina</name>
    <dbReference type="NCBI Taxonomy" id="560253"/>
    <lineage>
        <taxon>Eukaryota</taxon>
        <taxon>Fungi</taxon>
        <taxon>Dikarya</taxon>
        <taxon>Ascomycota</taxon>
        <taxon>Pezizomycotina</taxon>
        <taxon>Lecanoromycetes</taxon>
        <taxon>OSLEUM clade</taxon>
        <taxon>Lecanoromycetidae</taxon>
        <taxon>Lecanorales</taxon>
        <taxon>Lecanorineae</taxon>
        <taxon>Parmeliaceae</taxon>
        <taxon>Letharia</taxon>
    </lineage>
</organism>
<evidence type="ECO:0000256" key="2">
    <source>
        <dbReference type="ARBA" id="ARBA00007905"/>
    </source>
</evidence>
<feature type="domain" description="NADP-dependent oxidoreductase" evidence="10">
    <location>
        <begin position="420"/>
        <end position="702"/>
    </location>
</feature>
<dbReference type="FunFam" id="3.20.20.100:FF:000007">
    <property type="entry name" value="NAD(P)H-dependent D-xylose reductase xyl1"/>
    <property type="match status" value="1"/>
</dbReference>
<evidence type="ECO:0000313" key="12">
    <source>
        <dbReference type="Proteomes" id="UP000593566"/>
    </source>
</evidence>
<evidence type="ECO:0000256" key="1">
    <source>
        <dbReference type="ARBA" id="ARBA00004722"/>
    </source>
</evidence>
<dbReference type="InterPro" id="IPR003591">
    <property type="entry name" value="Leu-rich_rpt_typical-subtyp"/>
</dbReference>
<dbReference type="InterPro" id="IPR023210">
    <property type="entry name" value="NADP_OxRdtase_dom"/>
</dbReference>
<comment type="pathway">
    <text evidence="1">Carbohydrate metabolism; D-xylose degradation.</text>
</comment>
<dbReference type="Pfam" id="PF00248">
    <property type="entry name" value="Aldo_ket_red"/>
    <property type="match status" value="1"/>
</dbReference>
<dbReference type="GO" id="GO:0042843">
    <property type="term" value="P:D-xylose catabolic process"/>
    <property type="evidence" value="ECO:0007669"/>
    <property type="project" value="UniProtKB-UniPathway"/>
</dbReference>
<sequence length="722" mass="81662">MDTSPNAPTDPPSLTNGTTLQDSKGWDGKLRVDRRAVITNAEILSDPEYSDEDAPPVEQIVADEDLLEDYEPDADDIDLVHCRVSAIEALHLERFNKVEKLCLRQNQISYIELPPNLGPTLHEIDLYDNVISHIKGLESLVHLTSLDLSFNKIKHIKNVDHLKELKDIYFVQNKIQKIEGLDGLAKLRNLELAANRIREMENLDTLTGLEELWLGKNKITELKNISHLSNLKILSIQSNRLPTMSGLSALINLEELYISHNALTEISGLEGNTNLRVLDISNNQITHLTNLENQKHLEELWASSNLIISFEEVERELADKKELNTVYFEMNPLQLKSPALYRNKIRLALPQIQQIDATYVRMNIINPFTRTTSILFKQPLPITYKFNSSVRLQRLAFRSYASMTSPTVKLNSGHQMPLVGFGLWKVNNDTCADTVYNAIKSGYRLFDGACDYGNEQESGQGVARAIKEGIVKRSDLFLVSKLWNSFHDHDRVEPICKKQLEDWGIDYFDLYIVHFPISLKYVDPSERYPPGFTYDGKNVVPGNATIQETWTAMEKLVSKGMAKSIGISNFNGQLLMDLLRYAKIPPATLQIEHHPYLTQEGLVKFAQSQGIAITAYSSFGPQSFLELDMQRAKDTPLLMDNATVKKTAEKHGKTPAQVLLRWATQRDVAVIPKSNNQGRLAQNLDVTGWNLEKSEVESISGLDKGLRFNDPLNYGVPQPIYV</sequence>
<dbReference type="InterPro" id="IPR036812">
    <property type="entry name" value="NAD(P)_OxRdtase_dom_sf"/>
</dbReference>
<evidence type="ECO:0000256" key="3">
    <source>
        <dbReference type="ARBA" id="ARBA00022614"/>
    </source>
</evidence>
<accession>A0A8H6CNW4</accession>
<dbReference type="SUPFAM" id="SSF51430">
    <property type="entry name" value="NAD(P)-linked oxidoreductase"/>
    <property type="match status" value="1"/>
</dbReference>
<dbReference type="InterPro" id="IPR032675">
    <property type="entry name" value="LRR_dom_sf"/>
</dbReference>
<dbReference type="GO" id="GO:0032866">
    <property type="term" value="F:D-xylose reductase (NADPH) activity"/>
    <property type="evidence" value="ECO:0007669"/>
    <property type="project" value="InterPro"/>
</dbReference>
<dbReference type="InterPro" id="IPR018170">
    <property type="entry name" value="Aldo/ket_reductase_CS"/>
</dbReference>
<dbReference type="SMART" id="SM00369">
    <property type="entry name" value="LRR_TYP"/>
    <property type="match status" value="4"/>
</dbReference>
<dbReference type="UniPathway" id="UPA00810"/>
<dbReference type="EMBL" id="JACCJB010000006">
    <property type="protein sequence ID" value="KAF6226531.1"/>
    <property type="molecule type" value="Genomic_DNA"/>
</dbReference>
<feature type="compositionally biased region" description="Polar residues" evidence="9">
    <location>
        <begin position="1"/>
        <end position="22"/>
    </location>
</feature>
<dbReference type="SUPFAM" id="SSF52058">
    <property type="entry name" value="L domain-like"/>
    <property type="match status" value="1"/>
</dbReference>
<evidence type="ECO:0000256" key="5">
    <source>
        <dbReference type="ARBA" id="ARBA00022737"/>
    </source>
</evidence>
<evidence type="ECO:0000256" key="7">
    <source>
        <dbReference type="ARBA" id="ARBA00023027"/>
    </source>
</evidence>
<dbReference type="InterPro" id="IPR025875">
    <property type="entry name" value="Leu-rich_rpt_4"/>
</dbReference>
<comment type="caution">
    <text evidence="11">The sequence shown here is derived from an EMBL/GenBank/DDBJ whole genome shotgun (WGS) entry which is preliminary data.</text>
</comment>
<protein>
    <recommendedName>
        <fullName evidence="10">NADP-dependent oxidoreductase domain-containing protein</fullName>
    </recommendedName>
</protein>
<dbReference type="PROSITE" id="PS51450">
    <property type="entry name" value="LRR"/>
    <property type="match status" value="8"/>
</dbReference>
<dbReference type="FunFam" id="3.80.10.10:FF:000446">
    <property type="entry name" value="Protein phosphatase 1 regulatory subunit SDS22"/>
    <property type="match status" value="1"/>
</dbReference>
<dbReference type="Proteomes" id="UP000593566">
    <property type="component" value="Unassembled WGS sequence"/>
</dbReference>